<feature type="transmembrane region" description="Helical" evidence="1">
    <location>
        <begin position="12"/>
        <end position="35"/>
    </location>
</feature>
<evidence type="ECO:0000313" key="5">
    <source>
        <dbReference type="Proteomes" id="UP001156856"/>
    </source>
</evidence>
<keyword evidence="1" id="KW-0812">Transmembrane</keyword>
<comment type="caution">
    <text evidence="2">The sequence shown here is derived from an EMBL/GenBank/DDBJ whole genome shotgun (WGS) entry which is preliminary data.</text>
</comment>
<keyword evidence="1" id="KW-1133">Transmembrane helix</keyword>
<keyword evidence="5" id="KW-1185">Reference proteome</keyword>
<dbReference type="Proteomes" id="UP000321960">
    <property type="component" value="Unassembled WGS sequence"/>
</dbReference>
<gene>
    <name evidence="3" type="ORF">GCM10007888_24310</name>
    <name evidence="2" type="ORF">MOX02_20570</name>
</gene>
<evidence type="ECO:0000313" key="4">
    <source>
        <dbReference type="Proteomes" id="UP000321960"/>
    </source>
</evidence>
<dbReference type="EMBL" id="BSPK01000033">
    <property type="protein sequence ID" value="GLS64050.1"/>
    <property type="molecule type" value="Genomic_DNA"/>
</dbReference>
<keyword evidence="1" id="KW-0472">Membrane</keyword>
<dbReference type="RefSeq" id="WP_147025675.1">
    <property type="nucleotide sequence ID" value="NZ_BJZU01000033.1"/>
</dbReference>
<accession>A0A512J2B5</accession>
<dbReference type="OrthoDB" id="8000722at2"/>
<protein>
    <submittedName>
        <fullName evidence="2">Uncharacterized protein</fullName>
    </submittedName>
</protein>
<dbReference type="AlphaFoldDB" id="A0A512J2B5"/>
<sequence length="82" mass="8905">MNLIQRLNARLVGFRVYLLAVLFSLPDVLSALVGFDWNTVLPAGYEGYGTRIGGCLMLARLVLVPMLKSLRDAARGPDAGAR</sequence>
<dbReference type="Proteomes" id="UP001156856">
    <property type="component" value="Unassembled WGS sequence"/>
</dbReference>
<evidence type="ECO:0000313" key="3">
    <source>
        <dbReference type="EMBL" id="GLS64050.1"/>
    </source>
</evidence>
<organism evidence="2 4">
    <name type="scientific">Methylobacterium oxalidis</name>
    <dbReference type="NCBI Taxonomy" id="944322"/>
    <lineage>
        <taxon>Bacteria</taxon>
        <taxon>Pseudomonadati</taxon>
        <taxon>Pseudomonadota</taxon>
        <taxon>Alphaproteobacteria</taxon>
        <taxon>Hyphomicrobiales</taxon>
        <taxon>Methylobacteriaceae</taxon>
        <taxon>Methylobacterium</taxon>
    </lineage>
</organism>
<dbReference type="EMBL" id="BJZU01000033">
    <property type="protein sequence ID" value="GEP04019.1"/>
    <property type="molecule type" value="Genomic_DNA"/>
</dbReference>
<name>A0A512J2B5_9HYPH</name>
<reference evidence="5" key="2">
    <citation type="journal article" date="2019" name="Int. J. Syst. Evol. Microbiol.">
        <title>The Global Catalogue of Microorganisms (GCM) 10K type strain sequencing project: providing services to taxonomists for standard genome sequencing and annotation.</title>
        <authorList>
            <consortium name="The Broad Institute Genomics Platform"/>
            <consortium name="The Broad Institute Genome Sequencing Center for Infectious Disease"/>
            <person name="Wu L."/>
            <person name="Ma J."/>
        </authorList>
    </citation>
    <scope>NUCLEOTIDE SEQUENCE [LARGE SCALE GENOMIC DNA]</scope>
    <source>
        <strain evidence="5">NBRC 107715</strain>
    </source>
</reference>
<reference evidence="3" key="1">
    <citation type="journal article" date="2014" name="Int. J. Syst. Evol. Microbiol.">
        <title>Complete genome of a new Firmicutes species belonging to the dominant human colonic microbiota ('Ruminococcus bicirculans') reveals two chromosomes and a selective capacity to utilize plant glucans.</title>
        <authorList>
            <consortium name="NISC Comparative Sequencing Program"/>
            <person name="Wegmann U."/>
            <person name="Louis P."/>
            <person name="Goesmann A."/>
            <person name="Henrissat B."/>
            <person name="Duncan S.H."/>
            <person name="Flint H.J."/>
        </authorList>
    </citation>
    <scope>NUCLEOTIDE SEQUENCE</scope>
    <source>
        <strain evidence="3">NBRC 107715</strain>
    </source>
</reference>
<reference evidence="3" key="4">
    <citation type="submission" date="2023-01" db="EMBL/GenBank/DDBJ databases">
        <title>Draft genome sequence of Methylobacterium oxalidis strain NBRC 107715.</title>
        <authorList>
            <person name="Sun Q."/>
            <person name="Mori K."/>
        </authorList>
    </citation>
    <scope>NUCLEOTIDE SEQUENCE</scope>
    <source>
        <strain evidence="3">NBRC 107715</strain>
    </source>
</reference>
<evidence type="ECO:0000256" key="1">
    <source>
        <dbReference type="SAM" id="Phobius"/>
    </source>
</evidence>
<evidence type="ECO:0000313" key="2">
    <source>
        <dbReference type="EMBL" id="GEP04019.1"/>
    </source>
</evidence>
<reference evidence="2 4" key="3">
    <citation type="submission" date="2019-07" db="EMBL/GenBank/DDBJ databases">
        <title>Whole genome shotgun sequence of Methylobacterium oxalidis NBRC 107715.</title>
        <authorList>
            <person name="Hosoyama A."/>
            <person name="Uohara A."/>
            <person name="Ohji S."/>
            <person name="Ichikawa N."/>
        </authorList>
    </citation>
    <scope>NUCLEOTIDE SEQUENCE [LARGE SCALE GENOMIC DNA]</scope>
    <source>
        <strain evidence="2 4">NBRC 107715</strain>
    </source>
</reference>
<proteinExistence type="predicted"/>